<evidence type="ECO:0000256" key="16">
    <source>
        <dbReference type="SAM" id="Phobius"/>
    </source>
</evidence>
<keyword evidence="16" id="KW-0812">Transmembrane</keyword>
<dbReference type="InterPro" id="IPR002401">
    <property type="entry name" value="Cyt_P450_E_grp-I"/>
</dbReference>
<evidence type="ECO:0000256" key="2">
    <source>
        <dbReference type="ARBA" id="ARBA00004174"/>
    </source>
</evidence>
<feature type="compositionally biased region" description="Low complexity" evidence="15">
    <location>
        <begin position="290"/>
        <end position="301"/>
    </location>
</feature>
<dbReference type="AlphaFoldDB" id="A0A6G1SCI5"/>
<evidence type="ECO:0000256" key="12">
    <source>
        <dbReference type="ARBA" id="ARBA00023136"/>
    </source>
</evidence>
<dbReference type="PANTHER" id="PTHR24292">
    <property type="entry name" value="CYTOCHROME P450"/>
    <property type="match status" value="1"/>
</dbReference>
<feature type="compositionally biased region" description="Polar residues" evidence="15">
    <location>
        <begin position="331"/>
        <end position="341"/>
    </location>
</feature>
<dbReference type="InterPro" id="IPR050476">
    <property type="entry name" value="Insect_CytP450_Detox"/>
</dbReference>
<dbReference type="InterPro" id="IPR017972">
    <property type="entry name" value="Cyt_P450_CS"/>
</dbReference>
<sequence length="636" mass="73180">MFSLTSSITASIILTCSALIYIYFKNKFSYWSKVGLKTPTPIPWFGTGLWPLFTPKPLLELDQHRTLGKLYGLYDGLLGTNPTLVCGHPEVLKQITIKHFDSFTNRRRPATWKAIRYRALTYMRDDEWKNLRKILAPTFTSNKLKKMFELMKRCTKNLEMSINYQGEQEIDLKKLFSVFTVDVISTCCFSMDLKDYRHPDSEILISARKFFNVSRLKMAFAMAIPKQLLALSGFDINDTTSIEFFARFAQEIINKRRKLSSQQKLQFKKQDDFLQTLIDAAAEFNERKTTTTTANTTKSVTPHVDGRERSGAAENEFKLNKQDVAPARVGENNNPSADLSEQQQQQQQTRTRRNQNDKEQELRNSKLDNELDKGQAIAKQTDSEQQQQQAGCFTEQQLGDLEILAQSMLFFAVGHETTATLLSSCGLFLALNPDLQERLYQEVHGAFLEGKGDISYDTLLELQYLDAFISEALRFYTPTLTFDREASEDVEIEVDEFKFTIPKGMGVVIPFHAIHHDPDNFEEPEKFDPERFMPHNRHKIKPCTFIPFGSGPRFCLASRFALVEAKLALANLINKYKFVKSEGTIWPPKFRHHYMLLQMEWPKIKFIERESHKQHEQQLASTLTSMTGLNQTPIAA</sequence>
<keyword evidence="9 14" id="KW-0560">Oxidoreductase</keyword>
<feature type="region of interest" description="Disordered" evidence="15">
    <location>
        <begin position="288"/>
        <end position="371"/>
    </location>
</feature>
<dbReference type="PROSITE" id="PS00086">
    <property type="entry name" value="CYTOCHROME_P450"/>
    <property type="match status" value="1"/>
</dbReference>
<evidence type="ECO:0000256" key="14">
    <source>
        <dbReference type="RuleBase" id="RU000461"/>
    </source>
</evidence>
<dbReference type="GO" id="GO:0016705">
    <property type="term" value="F:oxidoreductase activity, acting on paired donors, with incorporation or reduction of molecular oxygen"/>
    <property type="evidence" value="ECO:0007669"/>
    <property type="project" value="InterPro"/>
</dbReference>
<gene>
    <name evidence="17" type="primary">CYP3A7</name>
    <name evidence="17" type="ORF">g.17930</name>
</gene>
<comment type="cofactor">
    <cofactor evidence="1 13">
        <name>heme</name>
        <dbReference type="ChEBI" id="CHEBI:30413"/>
    </cofactor>
</comment>
<feature type="transmembrane region" description="Helical" evidence="16">
    <location>
        <begin position="6"/>
        <end position="24"/>
    </location>
</feature>
<reference evidence="17" key="1">
    <citation type="submission" date="2018-10" db="EMBL/GenBank/DDBJ databases">
        <title>Transcriptome assembly of Aceria tosichella (Wheat curl mite) Type 2.</title>
        <authorList>
            <person name="Scully E.D."/>
            <person name="Geib S.M."/>
            <person name="Palmer N.A."/>
            <person name="Gupta A.K."/>
            <person name="Sarath G."/>
            <person name="Tatineni S."/>
        </authorList>
    </citation>
    <scope>NUCLEOTIDE SEQUENCE</scope>
    <source>
        <strain evidence="17">LincolnNE</strain>
    </source>
</reference>
<dbReference type="Gene3D" id="1.10.630.10">
    <property type="entry name" value="Cytochrome P450"/>
    <property type="match status" value="2"/>
</dbReference>
<keyword evidence="7" id="KW-0256">Endoplasmic reticulum</keyword>
<keyword evidence="11 14" id="KW-0503">Monooxygenase</keyword>
<dbReference type="EMBL" id="GGYP01002882">
    <property type="protein sequence ID" value="MDE47653.1"/>
    <property type="molecule type" value="Transcribed_RNA"/>
</dbReference>
<comment type="subcellular location">
    <subcellularLocation>
        <location evidence="3">Endoplasmic reticulum membrane</location>
        <topology evidence="3">Peripheral membrane protein</topology>
    </subcellularLocation>
    <subcellularLocation>
        <location evidence="2">Microsome membrane</location>
        <topology evidence="2">Peripheral membrane protein</topology>
    </subcellularLocation>
</comment>
<dbReference type="GO" id="GO:0020037">
    <property type="term" value="F:heme binding"/>
    <property type="evidence" value="ECO:0007669"/>
    <property type="project" value="InterPro"/>
</dbReference>
<dbReference type="InterPro" id="IPR036396">
    <property type="entry name" value="Cyt_P450_sf"/>
</dbReference>
<dbReference type="GO" id="GO:0005506">
    <property type="term" value="F:iron ion binding"/>
    <property type="evidence" value="ECO:0007669"/>
    <property type="project" value="InterPro"/>
</dbReference>
<dbReference type="PRINTS" id="PR00463">
    <property type="entry name" value="EP450I"/>
</dbReference>
<dbReference type="InterPro" id="IPR001128">
    <property type="entry name" value="Cyt_P450"/>
</dbReference>
<dbReference type="SUPFAM" id="SSF48264">
    <property type="entry name" value="Cytochrome P450"/>
    <property type="match status" value="2"/>
</dbReference>
<evidence type="ECO:0000256" key="13">
    <source>
        <dbReference type="PIRSR" id="PIRSR602401-1"/>
    </source>
</evidence>
<feature type="compositionally biased region" description="Basic and acidic residues" evidence="15">
    <location>
        <begin position="304"/>
        <end position="321"/>
    </location>
</feature>
<protein>
    <submittedName>
        <fullName evidence="17">Cytochrome P450 3A7</fullName>
    </submittedName>
</protein>
<evidence type="ECO:0000256" key="7">
    <source>
        <dbReference type="ARBA" id="ARBA00022824"/>
    </source>
</evidence>
<evidence type="ECO:0000256" key="4">
    <source>
        <dbReference type="ARBA" id="ARBA00010617"/>
    </source>
</evidence>
<evidence type="ECO:0000256" key="3">
    <source>
        <dbReference type="ARBA" id="ARBA00004406"/>
    </source>
</evidence>
<feature type="compositionally biased region" description="Basic and acidic residues" evidence="15">
    <location>
        <begin position="354"/>
        <end position="371"/>
    </location>
</feature>
<evidence type="ECO:0000256" key="6">
    <source>
        <dbReference type="ARBA" id="ARBA00022723"/>
    </source>
</evidence>
<evidence type="ECO:0000256" key="11">
    <source>
        <dbReference type="ARBA" id="ARBA00023033"/>
    </source>
</evidence>
<dbReference type="GO" id="GO:0004497">
    <property type="term" value="F:monooxygenase activity"/>
    <property type="evidence" value="ECO:0007669"/>
    <property type="project" value="UniProtKB-KW"/>
</dbReference>
<dbReference type="PANTHER" id="PTHR24292:SF54">
    <property type="entry name" value="CYP9F3-RELATED"/>
    <property type="match status" value="1"/>
</dbReference>
<proteinExistence type="inferred from homology"/>
<evidence type="ECO:0000313" key="17">
    <source>
        <dbReference type="EMBL" id="MDE47653.1"/>
    </source>
</evidence>
<organism evidence="17">
    <name type="scientific">Aceria tosichella</name>
    <name type="common">wheat curl mite</name>
    <dbReference type="NCBI Taxonomy" id="561515"/>
    <lineage>
        <taxon>Eukaryota</taxon>
        <taxon>Metazoa</taxon>
        <taxon>Ecdysozoa</taxon>
        <taxon>Arthropoda</taxon>
        <taxon>Chelicerata</taxon>
        <taxon>Arachnida</taxon>
        <taxon>Acari</taxon>
        <taxon>Acariformes</taxon>
        <taxon>Trombidiformes</taxon>
        <taxon>Prostigmata</taxon>
        <taxon>Eupodina</taxon>
        <taxon>Eriophyoidea</taxon>
        <taxon>Eriophyidae</taxon>
        <taxon>Eriophyinae</taxon>
        <taxon>Aceriini</taxon>
        <taxon>Aceria</taxon>
    </lineage>
</organism>
<comment type="similarity">
    <text evidence="4 14">Belongs to the cytochrome P450 family.</text>
</comment>
<keyword evidence="8" id="KW-0492">Microsome</keyword>
<feature type="binding site" description="axial binding residue" evidence="13">
    <location>
        <position position="555"/>
    </location>
    <ligand>
        <name>heme</name>
        <dbReference type="ChEBI" id="CHEBI:30413"/>
    </ligand>
    <ligandPart>
        <name>Fe</name>
        <dbReference type="ChEBI" id="CHEBI:18248"/>
    </ligandPart>
</feature>
<dbReference type="Pfam" id="PF00067">
    <property type="entry name" value="p450"/>
    <property type="match status" value="2"/>
</dbReference>
<keyword evidence="6 13" id="KW-0479">Metal-binding</keyword>
<evidence type="ECO:0000256" key="5">
    <source>
        <dbReference type="ARBA" id="ARBA00022617"/>
    </source>
</evidence>
<evidence type="ECO:0000256" key="15">
    <source>
        <dbReference type="SAM" id="MobiDB-lite"/>
    </source>
</evidence>
<dbReference type="PRINTS" id="PR00385">
    <property type="entry name" value="P450"/>
</dbReference>
<name>A0A6G1SCI5_9ACAR</name>
<evidence type="ECO:0000256" key="1">
    <source>
        <dbReference type="ARBA" id="ARBA00001971"/>
    </source>
</evidence>
<accession>A0A6G1SCI5</accession>
<evidence type="ECO:0000256" key="9">
    <source>
        <dbReference type="ARBA" id="ARBA00023002"/>
    </source>
</evidence>
<evidence type="ECO:0000256" key="8">
    <source>
        <dbReference type="ARBA" id="ARBA00022848"/>
    </source>
</evidence>
<evidence type="ECO:0000256" key="10">
    <source>
        <dbReference type="ARBA" id="ARBA00023004"/>
    </source>
</evidence>
<keyword evidence="16" id="KW-1133">Transmembrane helix</keyword>
<keyword evidence="10 13" id="KW-0408">Iron</keyword>
<keyword evidence="12 16" id="KW-0472">Membrane</keyword>
<dbReference type="GO" id="GO:0005789">
    <property type="term" value="C:endoplasmic reticulum membrane"/>
    <property type="evidence" value="ECO:0007669"/>
    <property type="project" value="UniProtKB-SubCell"/>
</dbReference>
<keyword evidence="5 13" id="KW-0349">Heme</keyword>